<dbReference type="OrthoDB" id="1900877at2759"/>
<feature type="region of interest" description="Disordered" evidence="2">
    <location>
        <begin position="289"/>
        <end position="355"/>
    </location>
</feature>
<evidence type="ECO:0000256" key="2">
    <source>
        <dbReference type="SAM" id="MobiDB-lite"/>
    </source>
</evidence>
<comment type="caution">
    <text evidence="4">The sequence shown here is derived from an EMBL/GenBank/DDBJ whole genome shotgun (WGS) entry which is preliminary data.</text>
</comment>
<dbReference type="Pfam" id="PF03763">
    <property type="entry name" value="Remorin_C"/>
    <property type="match status" value="1"/>
</dbReference>
<accession>A0A9J5XRZ1</accession>
<organism evidence="4 5">
    <name type="scientific">Solanum commersonii</name>
    <name type="common">Commerson's wild potato</name>
    <name type="synonym">Commerson's nightshade</name>
    <dbReference type="NCBI Taxonomy" id="4109"/>
    <lineage>
        <taxon>Eukaryota</taxon>
        <taxon>Viridiplantae</taxon>
        <taxon>Streptophyta</taxon>
        <taxon>Embryophyta</taxon>
        <taxon>Tracheophyta</taxon>
        <taxon>Spermatophyta</taxon>
        <taxon>Magnoliopsida</taxon>
        <taxon>eudicotyledons</taxon>
        <taxon>Gunneridae</taxon>
        <taxon>Pentapetalae</taxon>
        <taxon>asterids</taxon>
        <taxon>lamiids</taxon>
        <taxon>Solanales</taxon>
        <taxon>Solanaceae</taxon>
        <taxon>Solanoideae</taxon>
        <taxon>Solaneae</taxon>
        <taxon>Solanum</taxon>
    </lineage>
</organism>
<feature type="compositionally biased region" description="Polar residues" evidence="2">
    <location>
        <begin position="293"/>
        <end position="302"/>
    </location>
</feature>
<evidence type="ECO:0000256" key="1">
    <source>
        <dbReference type="ARBA" id="ARBA00005711"/>
    </source>
</evidence>
<keyword evidence="5" id="KW-1185">Reference proteome</keyword>
<dbReference type="PANTHER" id="PTHR31471:SF49">
    <property type="entry name" value="REMORIN FAMILY PROTEIN"/>
    <property type="match status" value="1"/>
</dbReference>
<feature type="region of interest" description="Disordered" evidence="2">
    <location>
        <begin position="72"/>
        <end position="118"/>
    </location>
</feature>
<comment type="similarity">
    <text evidence="1">Belongs to the remorin family.</text>
</comment>
<feature type="compositionally biased region" description="Polar residues" evidence="2">
    <location>
        <begin position="103"/>
        <end position="116"/>
    </location>
</feature>
<feature type="region of interest" description="Disordered" evidence="2">
    <location>
        <begin position="1"/>
        <end position="56"/>
    </location>
</feature>
<gene>
    <name evidence="4" type="ORF">H5410_041063</name>
</gene>
<feature type="compositionally biased region" description="Basic and acidic residues" evidence="2">
    <location>
        <begin position="346"/>
        <end position="355"/>
    </location>
</feature>
<sequence length="1240" mass="139536">MEYERIHKVQSGIISPSKLRMKLIGPPHQKKKKEGSNSHSSTTSPARLHDDSEFVNNSLLAAQSDCNLEATANKLPGNSRQGDEDLNSCLPKVNGDSARVKRQQSSKMDGGNSSSVHPVKGCEDENFDYDSTSSFEFHKGERSMHHHSITSRSFSRPMPSKWNDAEKWIMNRQNVQPNHSKKVQLQNQPYRGPATSMVRVAPELTSYESKLAVKKLDFCQPACQLVPEKFDFDHPGSQSRGNGPNAVSLDLCPESKDLTEVVSGDSCLAEDRTVGPAIRSVSMRDMGTEMTPIPSQEPSRTATPVGATTPLRSPTSSIPSTPRRGEPAPMPTENYIDNASQTSTENNKRELSEEELKMKTRKEIVALGVQLGKMNIAAWASKDEKDKSKADAAEAERMEYAKRAAAREEVEKSKDTARYKREEIKIQAWESQHKAKLEAELRKIEAQVEQMRAQAQAKMVRKIAMARQKSEEKRAAAEARRNQQAEKTTEQVQYIRQTGRLPSPKSSDFSYKDSTVVISAYLSHVGLITRHKFMNSGLDGSVYFTSLEAMKNNNSHTMVVSETPRGNLASVFFGEFSQIGSNFGESEDSMDYPTSMNVNALMADSTDMDEKFAMIEQTIEALKKSIDDKNLHIAQLMNKLEAFTPGESSHVPTCPSGFDQRNKDVEESLAKSKFQKEKQSASVVALSVQQLQDMITNTIRAQYGGTPQSSLSTFLQFGSLTPIEVDFPRKTLEGSLEIDNHKENEADGWTLVTHKKRRHQAVFRIRLSKTRATRSVKVRGPITLDEFFLEKFFCGSPIGATHVISSTDETKGSKGEHNPTITQEHQTDEKKPIRLISKIVKFNGPLSRCLRRERKRFPLSFHHLKETCRPTLMMSNQLFVIFHVNVEKKGQSLLEECTQQVHPPRKELSHITFQDLKEKMTVPVAQVPSFTLEPSKGNTQVGQIKGNFDRKVFTLFEKSGYNFPNPSKLGELMEEVTSEKIHGLTKSQMRLRKQGYYVATSKFGLIPRVSIFERLGRKDERGSSKQVEEYATTLKTSVFHRLGTKRKSLSERRLLEHENQDSCDVTDDKEIHSVFSSRMKRNAVLSITTDGSLKVKRSTIVVTSQFHGETNKEEDETITVGSQMEDSNLTQSSYHIIVEEGPDIDDTNDDVQEAPPQLEDGVQSTIDNLKELNLGTLKDPRPIFISALLTPEEERKYFKLLVEFKDVFAWSYREMPGLSPRITINHLGIKKGTRPIKQSQ</sequence>
<evidence type="ECO:0000313" key="4">
    <source>
        <dbReference type="EMBL" id="KAG5590549.1"/>
    </source>
</evidence>
<feature type="region of interest" description="Disordered" evidence="2">
    <location>
        <begin position="806"/>
        <end position="828"/>
    </location>
</feature>
<dbReference type="Proteomes" id="UP000824120">
    <property type="component" value="Chromosome 8"/>
</dbReference>
<reference evidence="4 5" key="1">
    <citation type="submission" date="2020-09" db="EMBL/GenBank/DDBJ databases">
        <title>De no assembly of potato wild relative species, Solanum commersonii.</title>
        <authorList>
            <person name="Cho K."/>
        </authorList>
    </citation>
    <scope>NUCLEOTIDE SEQUENCE [LARGE SCALE GENOMIC DNA]</scope>
    <source>
        <strain evidence="4">LZ3.2</strain>
        <tissue evidence="4">Leaf</tissue>
    </source>
</reference>
<name>A0A9J5XRZ1_SOLCO</name>
<proteinExistence type="inferred from homology"/>
<dbReference type="EMBL" id="JACXVP010000008">
    <property type="protein sequence ID" value="KAG5590549.1"/>
    <property type="molecule type" value="Genomic_DNA"/>
</dbReference>
<dbReference type="PANTHER" id="PTHR31471">
    <property type="entry name" value="OS02G0116800 PROTEIN"/>
    <property type="match status" value="1"/>
</dbReference>
<dbReference type="InterPro" id="IPR005516">
    <property type="entry name" value="Remorin_C"/>
</dbReference>
<dbReference type="AlphaFoldDB" id="A0A9J5XRZ1"/>
<protein>
    <recommendedName>
        <fullName evidence="3">Remorin C-terminal domain-containing protein</fullName>
    </recommendedName>
</protein>
<evidence type="ECO:0000313" key="5">
    <source>
        <dbReference type="Proteomes" id="UP000824120"/>
    </source>
</evidence>
<feature type="compositionally biased region" description="Low complexity" evidence="2">
    <location>
        <begin position="308"/>
        <end position="322"/>
    </location>
</feature>
<feature type="compositionally biased region" description="Basic and acidic residues" evidence="2">
    <location>
        <begin position="808"/>
        <end position="817"/>
    </location>
</feature>
<feature type="region of interest" description="Disordered" evidence="2">
    <location>
        <begin position="471"/>
        <end position="493"/>
    </location>
</feature>
<feature type="compositionally biased region" description="Polar residues" evidence="2">
    <location>
        <begin position="335"/>
        <end position="345"/>
    </location>
</feature>
<feature type="domain" description="Remorin C-terminal" evidence="3">
    <location>
        <begin position="401"/>
        <end position="503"/>
    </location>
</feature>
<evidence type="ECO:0000259" key="3">
    <source>
        <dbReference type="Pfam" id="PF03763"/>
    </source>
</evidence>
<feature type="compositionally biased region" description="Basic and acidic residues" evidence="2">
    <location>
        <begin position="471"/>
        <end position="489"/>
    </location>
</feature>